<dbReference type="PATRIC" id="fig|324602.8.peg.611"/>
<dbReference type="KEGG" id="cau:Caur_0539"/>
<protein>
    <submittedName>
        <fullName evidence="2">Helix-turn-helix type 11 domain protein</fullName>
    </submittedName>
</protein>
<dbReference type="InterPro" id="IPR011991">
    <property type="entry name" value="ArsR-like_HTH"/>
</dbReference>
<dbReference type="InterPro" id="IPR036390">
    <property type="entry name" value="WH_DNA-bd_sf"/>
</dbReference>
<keyword evidence="3" id="KW-1185">Reference proteome</keyword>
<dbReference type="InParanoid" id="A9WEC6"/>
<evidence type="ECO:0000313" key="2">
    <source>
        <dbReference type="EMBL" id="ABY33786.1"/>
    </source>
</evidence>
<dbReference type="EMBL" id="CP000909">
    <property type="protein sequence ID" value="ABY33786.1"/>
    <property type="molecule type" value="Genomic_DNA"/>
</dbReference>
<feature type="domain" description="HTH marR-type" evidence="1">
    <location>
        <begin position="8"/>
        <end position="58"/>
    </location>
</feature>
<reference evidence="3" key="1">
    <citation type="journal article" date="2011" name="BMC Genomics">
        <title>Complete genome sequence of the filamentous anoxygenic phototrophic bacterium Chloroflexus aurantiacus.</title>
        <authorList>
            <person name="Tang K.H."/>
            <person name="Barry K."/>
            <person name="Chertkov O."/>
            <person name="Dalin E."/>
            <person name="Han C.S."/>
            <person name="Hauser L.J."/>
            <person name="Honchak B.M."/>
            <person name="Karbach L.E."/>
            <person name="Land M.L."/>
            <person name="Lapidus A."/>
            <person name="Larimer F.W."/>
            <person name="Mikhailova N."/>
            <person name="Pitluck S."/>
            <person name="Pierson B.K."/>
            <person name="Blankenship R.E."/>
        </authorList>
    </citation>
    <scope>NUCLEOTIDE SEQUENCE [LARGE SCALE GENOMIC DNA]</scope>
    <source>
        <strain evidence="3">ATCC 29366 / DSM 635 / J-10-fl</strain>
    </source>
</reference>
<gene>
    <name evidence="2" type="ordered locus">Caur_0539</name>
</gene>
<dbReference type="SMR" id="A9WEC6"/>
<name>A9WEC6_CHLAA</name>
<dbReference type="Gene3D" id="1.10.10.10">
    <property type="entry name" value="Winged helix-like DNA-binding domain superfamily/Winged helix DNA-binding domain"/>
    <property type="match status" value="1"/>
</dbReference>
<dbReference type="RefSeq" id="WP_012256442.1">
    <property type="nucleotide sequence ID" value="NC_010175.1"/>
</dbReference>
<dbReference type="GO" id="GO:0003700">
    <property type="term" value="F:DNA-binding transcription factor activity"/>
    <property type="evidence" value="ECO:0007669"/>
    <property type="project" value="InterPro"/>
</dbReference>
<dbReference type="EnsemblBacteria" id="ABY33786">
    <property type="protein sequence ID" value="ABY33786"/>
    <property type="gene ID" value="Caur_0539"/>
</dbReference>
<evidence type="ECO:0000313" key="3">
    <source>
        <dbReference type="Proteomes" id="UP000002008"/>
    </source>
</evidence>
<evidence type="ECO:0000259" key="1">
    <source>
        <dbReference type="Pfam" id="PF12802"/>
    </source>
</evidence>
<sequence>MGWTFLTNHAQVLLCIARNPRVTAQEIARTIGITERAVQRILHDLHEAGYISHVREGRHNHYTIYGDQPLRHPTVQNITVRELLAALTNGAAVMAK</sequence>
<dbReference type="AlphaFoldDB" id="A9WEC6"/>
<organism evidence="2 3">
    <name type="scientific">Chloroflexus aurantiacus (strain ATCC 29366 / DSM 635 / J-10-fl)</name>
    <dbReference type="NCBI Taxonomy" id="324602"/>
    <lineage>
        <taxon>Bacteria</taxon>
        <taxon>Bacillati</taxon>
        <taxon>Chloroflexota</taxon>
        <taxon>Chloroflexia</taxon>
        <taxon>Chloroflexales</taxon>
        <taxon>Chloroflexineae</taxon>
        <taxon>Chloroflexaceae</taxon>
        <taxon>Chloroflexus</taxon>
    </lineage>
</organism>
<dbReference type="eggNOG" id="COG1497">
    <property type="taxonomic scope" value="Bacteria"/>
</dbReference>
<proteinExistence type="predicted"/>
<dbReference type="SUPFAM" id="SSF46785">
    <property type="entry name" value="Winged helix' DNA-binding domain"/>
    <property type="match status" value="1"/>
</dbReference>
<dbReference type="InterPro" id="IPR000835">
    <property type="entry name" value="HTH_MarR-typ"/>
</dbReference>
<dbReference type="HOGENOM" id="CLU_153642_0_0_0"/>
<dbReference type="Proteomes" id="UP000002008">
    <property type="component" value="Chromosome"/>
</dbReference>
<accession>A9WEC6</accession>
<dbReference type="CDD" id="cd00090">
    <property type="entry name" value="HTH_ARSR"/>
    <property type="match status" value="1"/>
</dbReference>
<dbReference type="Pfam" id="PF12802">
    <property type="entry name" value="MarR_2"/>
    <property type="match status" value="1"/>
</dbReference>
<dbReference type="InterPro" id="IPR036388">
    <property type="entry name" value="WH-like_DNA-bd_sf"/>
</dbReference>